<dbReference type="EMBL" id="DS113610">
    <property type="protein sequence ID" value="EAY00188.1"/>
    <property type="molecule type" value="Genomic_DNA"/>
</dbReference>
<evidence type="ECO:0000259" key="5">
    <source>
        <dbReference type="Pfam" id="PF01743"/>
    </source>
</evidence>
<feature type="domain" description="Poly A polymerase head" evidence="5">
    <location>
        <begin position="44"/>
        <end position="169"/>
    </location>
</feature>
<dbReference type="Pfam" id="PF01743">
    <property type="entry name" value="PolyA_pol"/>
    <property type="match status" value="1"/>
</dbReference>
<dbReference type="VEuPathDB" id="TrichDB:TVAGG3_0422020"/>
<dbReference type="Gene3D" id="3.30.460.10">
    <property type="entry name" value="Beta Polymerase, domain 2"/>
    <property type="match status" value="1"/>
</dbReference>
<evidence type="ECO:0000313" key="7">
    <source>
        <dbReference type="Proteomes" id="UP000001542"/>
    </source>
</evidence>
<keyword evidence="7" id="KW-1185">Reference proteome</keyword>
<dbReference type="PANTHER" id="PTHR13734">
    <property type="entry name" value="TRNA-NUCLEOTIDYLTRANSFERASE"/>
    <property type="match status" value="1"/>
</dbReference>
<gene>
    <name evidence="6" type="ORF">TVAG_007180</name>
</gene>
<dbReference type="AlphaFoldDB" id="A2F4H9"/>
<dbReference type="SMR" id="A2F4H9"/>
<evidence type="ECO:0000256" key="1">
    <source>
        <dbReference type="ARBA" id="ARBA00007265"/>
    </source>
</evidence>
<dbReference type="eggNOG" id="KOG2159">
    <property type="taxonomic scope" value="Eukaryota"/>
</dbReference>
<dbReference type="InterPro" id="IPR002646">
    <property type="entry name" value="PolA_pol_head_dom"/>
</dbReference>
<dbReference type="Gene3D" id="1.10.3090.10">
    <property type="entry name" value="cca-adding enzyme, domain 2"/>
    <property type="match status" value="1"/>
</dbReference>
<keyword evidence="2 4" id="KW-0808">Transferase</keyword>
<sequence>MEHSQFIDKNIELLESGELLTEKEVSVFEKIKAAGSCFDPQVICRVAGGWVRDKLLGKQSDDIDICIEGCTSDDFGQKLSQQFPENTTKIIVMQENPKQSKFMKTVRVCIFGDTWIDVCNLRGEETETSPLTDAKHRDLSINALFYNITYSKVEDLVGGIPDLKNQIIRTPIDPDLTFTEDPLRIIRAIRFYVRLGYKIHESIYEAAKLHVTDFEEKITKERVVAETIKIIEMGGLSTFLDYVIKIGFFDAIFDPYHLYSLNPLQAQERLNTVMARSPPDLHIPIQLGAIFYPIHDCEPRPDPEHPRRNQPAMEWAICRAMRMPVKYAEDANKLVQGALTANTIELTRKTVGHWVRKIGSIWPFVKYLIFDQSEFDKCENNLFKFITEQDLTTCYDMKCLINGKDLAKLLGIKPGKGFQVHVDELIDWQLENPNGTKDDYENYIKNKK</sequence>
<evidence type="ECO:0000313" key="6">
    <source>
        <dbReference type="EMBL" id="EAY00188.1"/>
    </source>
</evidence>
<dbReference type="OrthoDB" id="445712at2759"/>
<accession>A2F4H9</accession>
<dbReference type="CDD" id="cd05398">
    <property type="entry name" value="NT_ClassII-CCAase"/>
    <property type="match status" value="1"/>
</dbReference>
<dbReference type="Proteomes" id="UP000001542">
    <property type="component" value="Unassembled WGS sequence"/>
</dbReference>
<dbReference type="KEGG" id="tva:4758007"/>
<dbReference type="InParanoid" id="A2F4H9"/>
<evidence type="ECO:0000256" key="2">
    <source>
        <dbReference type="ARBA" id="ARBA00022679"/>
    </source>
</evidence>
<dbReference type="PANTHER" id="PTHR13734:SF5">
    <property type="entry name" value="CCA TRNA NUCLEOTIDYLTRANSFERASE, MITOCHONDRIAL"/>
    <property type="match status" value="1"/>
</dbReference>
<dbReference type="FunCoup" id="A2F4H9">
    <property type="interactions" value="572"/>
</dbReference>
<organism evidence="6 7">
    <name type="scientific">Trichomonas vaginalis (strain ATCC PRA-98 / G3)</name>
    <dbReference type="NCBI Taxonomy" id="412133"/>
    <lineage>
        <taxon>Eukaryota</taxon>
        <taxon>Metamonada</taxon>
        <taxon>Parabasalia</taxon>
        <taxon>Trichomonadida</taxon>
        <taxon>Trichomonadidae</taxon>
        <taxon>Trichomonas</taxon>
    </lineage>
</organism>
<evidence type="ECO:0000256" key="4">
    <source>
        <dbReference type="RuleBase" id="RU003953"/>
    </source>
</evidence>
<dbReference type="GO" id="GO:0052927">
    <property type="term" value="F:CC tRNA cytidylyltransferase activity"/>
    <property type="evidence" value="ECO:0000318"/>
    <property type="project" value="GO_Central"/>
</dbReference>
<dbReference type="SUPFAM" id="SSF81301">
    <property type="entry name" value="Nucleotidyltransferase"/>
    <property type="match status" value="1"/>
</dbReference>
<reference evidence="6" key="2">
    <citation type="journal article" date="2007" name="Science">
        <title>Draft genome sequence of the sexually transmitted pathogen Trichomonas vaginalis.</title>
        <authorList>
            <person name="Carlton J.M."/>
            <person name="Hirt R.P."/>
            <person name="Silva J.C."/>
            <person name="Delcher A.L."/>
            <person name="Schatz M."/>
            <person name="Zhao Q."/>
            <person name="Wortman J.R."/>
            <person name="Bidwell S.L."/>
            <person name="Alsmark U.C.M."/>
            <person name="Besteiro S."/>
            <person name="Sicheritz-Ponten T."/>
            <person name="Noel C.J."/>
            <person name="Dacks J.B."/>
            <person name="Foster P.G."/>
            <person name="Simillion C."/>
            <person name="Van de Peer Y."/>
            <person name="Miranda-Saavedra D."/>
            <person name="Barton G.J."/>
            <person name="Westrop G.D."/>
            <person name="Mueller S."/>
            <person name="Dessi D."/>
            <person name="Fiori P.L."/>
            <person name="Ren Q."/>
            <person name="Paulsen I."/>
            <person name="Zhang H."/>
            <person name="Bastida-Corcuera F.D."/>
            <person name="Simoes-Barbosa A."/>
            <person name="Brown M.T."/>
            <person name="Hayes R.D."/>
            <person name="Mukherjee M."/>
            <person name="Okumura C.Y."/>
            <person name="Schneider R."/>
            <person name="Smith A.J."/>
            <person name="Vanacova S."/>
            <person name="Villalvazo M."/>
            <person name="Haas B.J."/>
            <person name="Pertea M."/>
            <person name="Feldblyum T.V."/>
            <person name="Utterback T.R."/>
            <person name="Shu C.L."/>
            <person name="Osoegawa K."/>
            <person name="de Jong P.J."/>
            <person name="Hrdy I."/>
            <person name="Horvathova L."/>
            <person name="Zubacova Z."/>
            <person name="Dolezal P."/>
            <person name="Malik S.B."/>
            <person name="Logsdon J.M. Jr."/>
            <person name="Henze K."/>
            <person name="Gupta A."/>
            <person name="Wang C.C."/>
            <person name="Dunne R.L."/>
            <person name="Upcroft J.A."/>
            <person name="Upcroft P."/>
            <person name="White O."/>
            <person name="Salzberg S.L."/>
            <person name="Tang P."/>
            <person name="Chiu C.-H."/>
            <person name="Lee Y.-S."/>
            <person name="Embley T.M."/>
            <person name="Coombs G.H."/>
            <person name="Mottram J.C."/>
            <person name="Tachezy J."/>
            <person name="Fraser-Liggett C.M."/>
            <person name="Johnson P.J."/>
        </authorList>
    </citation>
    <scope>NUCLEOTIDE SEQUENCE [LARGE SCALE GENOMIC DNA]</scope>
    <source>
        <strain evidence="6">G3</strain>
    </source>
</reference>
<name>A2F4H9_TRIV3</name>
<dbReference type="SUPFAM" id="SSF81891">
    <property type="entry name" value="Poly A polymerase C-terminal region-like"/>
    <property type="match status" value="1"/>
</dbReference>
<proteinExistence type="inferred from homology"/>
<comment type="similarity">
    <text evidence="1 4">Belongs to the tRNA nucleotidyltransferase/poly(A) polymerase family.</text>
</comment>
<dbReference type="GO" id="GO:0003723">
    <property type="term" value="F:RNA binding"/>
    <property type="evidence" value="ECO:0007669"/>
    <property type="project" value="UniProtKB-KW"/>
</dbReference>
<dbReference type="GO" id="GO:0001680">
    <property type="term" value="P:tRNA 3'-terminal CCA addition"/>
    <property type="evidence" value="ECO:0000318"/>
    <property type="project" value="GO_Central"/>
</dbReference>
<dbReference type="FunFam" id="1.10.3090.10:FF:000013">
    <property type="entry name" value="PolyA polymerase family protein"/>
    <property type="match status" value="1"/>
</dbReference>
<evidence type="ECO:0000256" key="3">
    <source>
        <dbReference type="ARBA" id="ARBA00022884"/>
    </source>
</evidence>
<dbReference type="VEuPathDB" id="TrichDB:TVAG_007180"/>
<dbReference type="STRING" id="5722.A2F4H9"/>
<dbReference type="InterPro" id="IPR043519">
    <property type="entry name" value="NT_sf"/>
</dbReference>
<protein>
    <submittedName>
        <fullName evidence="6">PolyA polymerase family protein</fullName>
    </submittedName>
</protein>
<keyword evidence="3 4" id="KW-0694">RNA-binding</keyword>
<reference evidence="6" key="1">
    <citation type="submission" date="2006-10" db="EMBL/GenBank/DDBJ databases">
        <authorList>
            <person name="Amadeo P."/>
            <person name="Zhao Q."/>
            <person name="Wortman J."/>
            <person name="Fraser-Liggett C."/>
            <person name="Carlton J."/>
        </authorList>
    </citation>
    <scope>NUCLEOTIDE SEQUENCE</scope>
    <source>
        <strain evidence="6">G3</strain>
    </source>
</reference>
<dbReference type="RefSeq" id="XP_001313117.1">
    <property type="nucleotide sequence ID" value="XM_001313116.1"/>
</dbReference>
<dbReference type="GO" id="GO:0052929">
    <property type="term" value="F:ATP:3'-cytidine-cytidine-tRNA adenylyltransferase activity"/>
    <property type="evidence" value="ECO:0000318"/>
    <property type="project" value="GO_Central"/>
</dbReference>